<proteinExistence type="predicted"/>
<gene>
    <name evidence="1" type="ORF">BN424_mp0123</name>
</gene>
<sequence length="109" mass="12928">MEKGTKEFRNEYNRYVLKFLIDNYYISRIELSKAIGLASSYVREFDNGTRNFGTEALDRFEDMVFSKYEPLLLNHSFELEQIKKMISELNTPEEIDRFRLKGANALELN</sequence>
<organism evidence="1">
    <name type="scientific">Carnobacterium maltaromaticum</name>
    <name type="common">Carnobacterium piscicola</name>
    <dbReference type="NCBI Taxonomy" id="2751"/>
    <lineage>
        <taxon>Bacteria</taxon>
        <taxon>Bacillati</taxon>
        <taxon>Bacillota</taxon>
        <taxon>Bacilli</taxon>
        <taxon>Lactobacillales</taxon>
        <taxon>Carnobacteriaceae</taxon>
        <taxon>Carnobacterium</taxon>
    </lineage>
</organism>
<geneLocation type="plasmid" evidence="1">
    <name>megaplasmid</name>
</geneLocation>
<dbReference type="GeneID" id="83607590"/>
<dbReference type="EMBL" id="LN846931">
    <property type="protein sequence ID" value="CRI06665.1"/>
    <property type="molecule type" value="Genomic_DNA"/>
</dbReference>
<name>A0A1Z5AX72_CARML</name>
<reference evidence="1" key="1">
    <citation type="submission" date="2015-04" db="EMBL/GenBank/DDBJ databases">
        <title>Carnobacterium maltaromaticum LMA28 complete chromosome sequence.</title>
        <authorList>
            <person name="Borges F."/>
            <person name="Cailliez-Grimal C."/>
        </authorList>
    </citation>
    <scope>NUCLEOTIDE SEQUENCE [LARGE SCALE GENOMIC DNA]</scope>
    <source>
        <strain evidence="1">LMA28</strain>
        <plasmid evidence="1">megaplasmid</plasmid>
    </source>
</reference>
<evidence type="ECO:0008006" key="2">
    <source>
        <dbReference type="Google" id="ProtNLM"/>
    </source>
</evidence>
<protein>
    <recommendedName>
        <fullName evidence="2">HTH cro/C1-type domain-containing protein</fullName>
    </recommendedName>
</protein>
<reference evidence="1" key="2">
    <citation type="submission" date="2015-04" db="EMBL/GenBank/DDBJ databases">
        <title>Carnobacterium maltaromaticum LMA28 plasmids.</title>
        <authorList>
            <person name="Cailliez-Grimal C."/>
            <person name="Iskandar C."/>
        </authorList>
    </citation>
    <scope>NUCLEOTIDE SEQUENCE [LARGE SCALE GENOMIC DNA]</scope>
    <source>
        <strain evidence="1">LMA28</strain>
        <plasmid evidence="1">megaplasmid</plasmid>
    </source>
</reference>
<keyword evidence="1" id="KW-0614">Plasmid</keyword>
<evidence type="ECO:0000313" key="1">
    <source>
        <dbReference type="EMBL" id="CRI06665.1"/>
    </source>
</evidence>
<dbReference type="RefSeq" id="WP_034558397.1">
    <property type="nucleotide sequence ID" value="NZ_BJOJ01000056.1"/>
</dbReference>
<accession>A0A1Z5AX72</accession>
<dbReference type="AlphaFoldDB" id="A0A1Z5AX72"/>